<dbReference type="EMBL" id="BARS01041302">
    <property type="protein sequence ID" value="GAG30756.1"/>
    <property type="molecule type" value="Genomic_DNA"/>
</dbReference>
<name>X0Y1G7_9ZZZZ</name>
<dbReference type="AlphaFoldDB" id="X0Y1G7"/>
<dbReference type="InterPro" id="IPR008979">
    <property type="entry name" value="Galactose-bd-like_sf"/>
</dbReference>
<gene>
    <name evidence="2" type="ORF">S01H1_62833</name>
</gene>
<evidence type="ECO:0000313" key="2">
    <source>
        <dbReference type="EMBL" id="GAG30756.1"/>
    </source>
</evidence>
<reference evidence="2" key="1">
    <citation type="journal article" date="2014" name="Front. Microbiol.">
        <title>High frequency of phylogenetically diverse reductive dehalogenase-homologous genes in deep subseafloor sedimentary metagenomes.</title>
        <authorList>
            <person name="Kawai M."/>
            <person name="Futagami T."/>
            <person name="Toyoda A."/>
            <person name="Takaki Y."/>
            <person name="Nishi S."/>
            <person name="Hori S."/>
            <person name="Arai W."/>
            <person name="Tsubouchi T."/>
            <person name="Morono Y."/>
            <person name="Uchiyama I."/>
            <person name="Ito T."/>
            <person name="Fujiyama A."/>
            <person name="Inagaki F."/>
            <person name="Takami H."/>
        </authorList>
    </citation>
    <scope>NUCLEOTIDE SEQUENCE</scope>
    <source>
        <strain evidence="2">Expedition CK06-06</strain>
    </source>
</reference>
<feature type="domain" description="Beta-agarase/YXIM esterase-like galactose-binding" evidence="1">
    <location>
        <begin position="127"/>
        <end position="244"/>
    </location>
</feature>
<proteinExistence type="predicted"/>
<comment type="caution">
    <text evidence="2">The sequence shown here is derived from an EMBL/GenBank/DDBJ whole genome shotgun (WGS) entry which is preliminary data.</text>
</comment>
<evidence type="ECO:0000259" key="1">
    <source>
        <dbReference type="Pfam" id="PF21254"/>
    </source>
</evidence>
<protein>
    <recommendedName>
        <fullName evidence="1">Beta-agarase/YXIM esterase-like galactose-binding domain-containing protein</fullName>
    </recommendedName>
</protein>
<dbReference type="InterPro" id="IPR049033">
    <property type="entry name" value="AGA-YXIM_GBD"/>
</dbReference>
<feature type="non-terminal residue" evidence="2">
    <location>
        <position position="252"/>
    </location>
</feature>
<feature type="non-terminal residue" evidence="2">
    <location>
        <position position="1"/>
    </location>
</feature>
<sequence>ALVPDTFGPQVVPGARRLYGAIDKLTISFTESIDTTTFTVDDIAEFTGPNEAIVVSDVTPVPGSLGREFDIVFPLQTLPGDYTLSLGPDIQDLLGNALDQDDDGINGEPGEDRFTTSFELVDAIIRLDLGREETEVADGYAGLVQTDTYDTSVGYGWLSPVIGWNRTSGGPLLSDYHYAREGTFVVDVPNGQYDVVLWMGDADVTHDNMVITLEGVERETVTSTAGEFLELTYTVAVNDGQLTLQLQDLGGA</sequence>
<accession>X0Y1G7</accession>
<dbReference type="SUPFAM" id="SSF49785">
    <property type="entry name" value="Galactose-binding domain-like"/>
    <property type="match status" value="1"/>
</dbReference>
<dbReference type="Pfam" id="PF21254">
    <property type="entry name" value="AGA-YXIM_GBD"/>
    <property type="match status" value="1"/>
</dbReference>
<dbReference type="Gene3D" id="2.60.120.430">
    <property type="entry name" value="Galactose-binding lectin"/>
    <property type="match status" value="1"/>
</dbReference>
<organism evidence="2">
    <name type="scientific">marine sediment metagenome</name>
    <dbReference type="NCBI Taxonomy" id="412755"/>
    <lineage>
        <taxon>unclassified sequences</taxon>
        <taxon>metagenomes</taxon>
        <taxon>ecological metagenomes</taxon>
    </lineage>
</organism>